<dbReference type="InterPro" id="IPR058624">
    <property type="entry name" value="MdtA-like_HH"/>
</dbReference>
<name>A0A1N7L8I2_9PROT</name>
<dbReference type="PANTHER" id="PTHR30469:SF38">
    <property type="entry name" value="HLYD FAMILY SECRETION PROTEIN"/>
    <property type="match status" value="1"/>
</dbReference>
<dbReference type="GO" id="GO:0015562">
    <property type="term" value="F:efflux transmembrane transporter activity"/>
    <property type="evidence" value="ECO:0007669"/>
    <property type="project" value="TreeGrafter"/>
</dbReference>
<keyword evidence="7" id="KW-1185">Reference proteome</keyword>
<protein>
    <submittedName>
        <fullName evidence="6">RND family efflux transporter, MFP subunit</fullName>
    </submittedName>
</protein>
<feature type="domain" description="CusB-like beta-barrel" evidence="5">
    <location>
        <begin position="206"/>
        <end position="263"/>
    </location>
</feature>
<feature type="chain" id="PRO_5013247158" evidence="3">
    <location>
        <begin position="26"/>
        <end position="363"/>
    </location>
</feature>
<dbReference type="Gene3D" id="2.40.420.20">
    <property type="match status" value="1"/>
</dbReference>
<evidence type="ECO:0000259" key="5">
    <source>
        <dbReference type="Pfam" id="PF25954"/>
    </source>
</evidence>
<evidence type="ECO:0000256" key="1">
    <source>
        <dbReference type="ARBA" id="ARBA00009477"/>
    </source>
</evidence>
<dbReference type="RefSeq" id="WP_076399812.1">
    <property type="nucleotide sequence ID" value="NZ_FTOA01000003.1"/>
</dbReference>
<accession>A0A1N7L8I2</accession>
<feature type="coiled-coil region" evidence="2">
    <location>
        <begin position="135"/>
        <end position="162"/>
    </location>
</feature>
<proteinExistence type="inferred from homology"/>
<gene>
    <name evidence="6" type="ORF">SAMN05421779_103172</name>
</gene>
<dbReference type="GO" id="GO:1990281">
    <property type="term" value="C:efflux pump complex"/>
    <property type="evidence" value="ECO:0007669"/>
    <property type="project" value="TreeGrafter"/>
</dbReference>
<dbReference type="Gene3D" id="2.40.30.170">
    <property type="match status" value="1"/>
</dbReference>
<evidence type="ECO:0000313" key="7">
    <source>
        <dbReference type="Proteomes" id="UP000185678"/>
    </source>
</evidence>
<evidence type="ECO:0000256" key="3">
    <source>
        <dbReference type="SAM" id="SignalP"/>
    </source>
</evidence>
<reference evidence="6 7" key="1">
    <citation type="submission" date="2017-01" db="EMBL/GenBank/DDBJ databases">
        <authorList>
            <person name="Mah S.A."/>
            <person name="Swanson W.J."/>
            <person name="Moy G.W."/>
            <person name="Vacquier V.D."/>
        </authorList>
    </citation>
    <scope>NUCLEOTIDE SEQUENCE [LARGE SCALE GENOMIC DNA]</scope>
    <source>
        <strain evidence="6 7">DSM 11589</strain>
    </source>
</reference>
<keyword evidence="2" id="KW-0175">Coiled coil</keyword>
<organism evidence="6 7">
    <name type="scientific">Insolitispirillum peregrinum</name>
    <dbReference type="NCBI Taxonomy" id="80876"/>
    <lineage>
        <taxon>Bacteria</taxon>
        <taxon>Pseudomonadati</taxon>
        <taxon>Pseudomonadota</taxon>
        <taxon>Alphaproteobacteria</taxon>
        <taxon>Rhodospirillales</taxon>
        <taxon>Novispirillaceae</taxon>
        <taxon>Insolitispirillum</taxon>
    </lineage>
</organism>
<dbReference type="PANTHER" id="PTHR30469">
    <property type="entry name" value="MULTIDRUG RESISTANCE PROTEIN MDTA"/>
    <property type="match status" value="1"/>
</dbReference>
<dbReference type="Gene3D" id="2.40.50.100">
    <property type="match status" value="1"/>
</dbReference>
<dbReference type="Pfam" id="PF25954">
    <property type="entry name" value="Beta-barrel_RND_2"/>
    <property type="match status" value="1"/>
</dbReference>
<evidence type="ECO:0000313" key="6">
    <source>
        <dbReference type="EMBL" id="SIS70117.1"/>
    </source>
</evidence>
<dbReference type="Proteomes" id="UP000185678">
    <property type="component" value="Unassembled WGS sequence"/>
</dbReference>
<evidence type="ECO:0000259" key="4">
    <source>
        <dbReference type="Pfam" id="PF25876"/>
    </source>
</evidence>
<dbReference type="EMBL" id="FTOA01000003">
    <property type="protein sequence ID" value="SIS70117.1"/>
    <property type="molecule type" value="Genomic_DNA"/>
</dbReference>
<dbReference type="AlphaFoldDB" id="A0A1N7L8I2"/>
<dbReference type="InterPro" id="IPR058792">
    <property type="entry name" value="Beta-barrel_RND_2"/>
</dbReference>
<dbReference type="Gene3D" id="1.10.287.470">
    <property type="entry name" value="Helix hairpin bin"/>
    <property type="match status" value="1"/>
</dbReference>
<dbReference type="SUPFAM" id="SSF111369">
    <property type="entry name" value="HlyD-like secretion proteins"/>
    <property type="match status" value="1"/>
</dbReference>
<comment type="similarity">
    <text evidence="1">Belongs to the membrane fusion protein (MFP) (TC 8.A.1) family.</text>
</comment>
<evidence type="ECO:0000256" key="2">
    <source>
        <dbReference type="SAM" id="Coils"/>
    </source>
</evidence>
<dbReference type="OrthoDB" id="9813967at2"/>
<feature type="domain" description="Multidrug resistance protein MdtA-like alpha-helical hairpin" evidence="4">
    <location>
        <begin position="97"/>
        <end position="166"/>
    </location>
</feature>
<dbReference type="STRING" id="80876.SAMN05421779_103172"/>
<sequence>MNILITGAALVALTLLAGCSEEKTAAPKPVRPVKTVSAHFQDLGQTIEQTGEIRPRLDVPMSFRLNGQVLWRIDTGSRIKAGDIVARLDKTPTRNALLSARADLASAKAALELAQTSAERQRKLFASNFAAQAQVQQADANLNSARARLDAAQAGLATAEENLSYTELRAANDGIVSAVGVNAGQVVSAGQTVVTVIAGEQRDAVFDLPESMISHAREGIPVTVRLVSDPTVRTAGVVREITPSADPTTRTYRVKVTLGDEAAAMPFGAAVIGTASLREKTLAVLPASALTRHGERPAVLVVDPATHTLRYHDIQLERFDEDSLFISGGLTPGDLVVTAGVSKLRDGELVALEAQNGSTGGPQ</sequence>
<dbReference type="Pfam" id="PF25876">
    <property type="entry name" value="HH_MFP_RND"/>
    <property type="match status" value="1"/>
</dbReference>
<dbReference type="InterPro" id="IPR006143">
    <property type="entry name" value="RND_pump_MFP"/>
</dbReference>
<dbReference type="NCBIfam" id="TIGR01730">
    <property type="entry name" value="RND_mfp"/>
    <property type="match status" value="1"/>
</dbReference>
<keyword evidence="3" id="KW-0732">Signal</keyword>
<feature type="signal peptide" evidence="3">
    <location>
        <begin position="1"/>
        <end position="25"/>
    </location>
</feature>